<proteinExistence type="predicted"/>
<dbReference type="InterPro" id="IPR038416">
    <property type="entry name" value="Ribosom_S30AE_C_sf"/>
</dbReference>
<reference evidence="2 3" key="1">
    <citation type="journal article" date="2019" name="Int. J. Syst. Evol. Microbiol.">
        <title>The Global Catalogue of Microorganisms (GCM) 10K type strain sequencing project: providing services to taxonomists for standard genome sequencing and annotation.</title>
        <authorList>
            <consortium name="The Broad Institute Genomics Platform"/>
            <consortium name="The Broad Institute Genome Sequencing Center for Infectious Disease"/>
            <person name="Wu L."/>
            <person name="Ma J."/>
        </authorList>
    </citation>
    <scope>NUCLEOTIDE SEQUENCE [LARGE SCALE GENOMIC DNA]</scope>
    <source>
        <strain evidence="2 3">JCM 6307</strain>
    </source>
</reference>
<accession>A0ABN3L044</accession>
<dbReference type="PANTHER" id="PTHR33231">
    <property type="entry name" value="30S RIBOSOMAL PROTEIN"/>
    <property type="match status" value="1"/>
</dbReference>
<name>A0ABN3L044_9ACTN</name>
<dbReference type="InterPro" id="IPR032528">
    <property type="entry name" value="Ribosom_S30AE_C"/>
</dbReference>
<comment type="caution">
    <text evidence="2">The sequence shown here is derived from an EMBL/GenBank/DDBJ whole genome shotgun (WGS) entry which is preliminary data.</text>
</comment>
<evidence type="ECO:0000313" key="3">
    <source>
        <dbReference type="Proteomes" id="UP001501358"/>
    </source>
</evidence>
<evidence type="ECO:0000259" key="1">
    <source>
        <dbReference type="Pfam" id="PF16321"/>
    </source>
</evidence>
<evidence type="ECO:0000313" key="2">
    <source>
        <dbReference type="EMBL" id="GAA2473862.1"/>
    </source>
</evidence>
<dbReference type="Proteomes" id="UP001501358">
    <property type="component" value="Unassembled WGS sequence"/>
</dbReference>
<dbReference type="Gene3D" id="3.30.505.50">
    <property type="entry name" value="Sigma 54 modulation/S30EA ribosomal protein, C-terminal domain"/>
    <property type="match status" value="2"/>
</dbReference>
<feature type="domain" description="Sigma 54 modulation/S30EA ribosomal protein C-terminal" evidence="1">
    <location>
        <begin position="162"/>
        <end position="205"/>
    </location>
</feature>
<keyword evidence="3" id="KW-1185">Reference proteome</keyword>
<feature type="domain" description="Sigma 54 modulation/S30EA ribosomal protein C-terminal" evidence="1">
    <location>
        <begin position="85"/>
        <end position="139"/>
    </location>
</feature>
<dbReference type="PANTHER" id="PTHR33231:SF1">
    <property type="entry name" value="30S RIBOSOMAL PROTEIN"/>
    <property type="match status" value="1"/>
</dbReference>
<dbReference type="InterPro" id="IPR050574">
    <property type="entry name" value="HPF/YfiA_ribosome-assoc"/>
</dbReference>
<dbReference type="EMBL" id="BAAATA010000003">
    <property type="protein sequence ID" value="GAA2473862.1"/>
    <property type="molecule type" value="Genomic_DNA"/>
</dbReference>
<sequence length="210" mass="22868">MAAVRIRLTPAAGPAPLVAQVNAEISGRRIRVQVAAPHLNALLDRLAGRLAKCFAQASRGWSPRPWPDPEGAAVRAVPPVLPGVDPRIVRVKTPQLVWCSPAVAAMTMDAMDYDVHLFTDPDTERDAVVYRVGPTGYRVARTVAAGPPQRSGVPLTLSAHGVPRLDEAQAVERLRRTESPFLFFARPGSDRGRVLYRRFDGHYGLIEGAR</sequence>
<gene>
    <name evidence="2" type="ORF">GCM10010406_07270</name>
</gene>
<protein>
    <recommendedName>
        <fullName evidence="1">Sigma 54 modulation/S30EA ribosomal protein C-terminal domain-containing protein</fullName>
    </recommendedName>
</protein>
<organism evidence="2 3">
    <name type="scientific">Streptomyces thermolineatus</name>
    <dbReference type="NCBI Taxonomy" id="44033"/>
    <lineage>
        <taxon>Bacteria</taxon>
        <taxon>Bacillati</taxon>
        <taxon>Actinomycetota</taxon>
        <taxon>Actinomycetes</taxon>
        <taxon>Kitasatosporales</taxon>
        <taxon>Streptomycetaceae</taxon>
        <taxon>Streptomyces</taxon>
    </lineage>
</organism>
<dbReference type="Pfam" id="PF16321">
    <property type="entry name" value="Ribosom_S30AE_C"/>
    <property type="match status" value="2"/>
</dbReference>